<sequence>MVKSCSPCQHHQNLNTKEPLVSHDVPPRPWHTLGSDIFHWNNADYLLVTDYYSKFPVIRKLPNLQSSTVVANLKAIFEEHGIPSKMISDNDTQYTSSTFQEFSRTYGFTHVTSSPMYPQSNGLSERAVQTVKRLLQKCKESNLDPHLAMLCLRSTPLSHDLPSPAELLNSRIYQTNLPAVSSPSCSASGDVNVKLQHRQDQKKILYGKPSKSLPTLPVRSHVRFFDPGSNVWQPGTIQGVASTPRSYVVETERGSFLRRNRKHLHPTGESFSGDSEIQLSDNIPFEVCATSKDLQADDARNQMSTSEDPTVQSSPIHAS</sequence>
<accession>A0A6S7HJY7</accession>
<dbReference type="AlphaFoldDB" id="A0A6S7HJY7"/>
<feature type="domain" description="Integrase catalytic" evidence="2">
    <location>
        <begin position="25"/>
        <end position="191"/>
    </location>
</feature>
<dbReference type="InterPro" id="IPR050951">
    <property type="entry name" value="Retrovirus_Pol_polyprotein"/>
</dbReference>
<dbReference type="EMBL" id="CACRXK020005477">
    <property type="protein sequence ID" value="CAB4006325.1"/>
    <property type="molecule type" value="Genomic_DNA"/>
</dbReference>
<feature type="region of interest" description="Disordered" evidence="1">
    <location>
        <begin position="296"/>
        <end position="319"/>
    </location>
</feature>
<dbReference type="Proteomes" id="UP001152795">
    <property type="component" value="Unassembled WGS sequence"/>
</dbReference>
<dbReference type="FunFam" id="3.30.420.10:FF:000063">
    <property type="entry name" value="Retrovirus-related Pol polyprotein from transposon 297-like Protein"/>
    <property type="match status" value="1"/>
</dbReference>
<dbReference type="PROSITE" id="PS50994">
    <property type="entry name" value="INTEGRASE"/>
    <property type="match status" value="1"/>
</dbReference>
<evidence type="ECO:0000313" key="3">
    <source>
        <dbReference type="EMBL" id="CAB4006325.1"/>
    </source>
</evidence>
<dbReference type="GO" id="GO:0003676">
    <property type="term" value="F:nucleic acid binding"/>
    <property type="evidence" value="ECO:0007669"/>
    <property type="project" value="InterPro"/>
</dbReference>
<proteinExistence type="predicted"/>
<evidence type="ECO:0000256" key="1">
    <source>
        <dbReference type="SAM" id="MobiDB-lite"/>
    </source>
</evidence>
<feature type="non-terminal residue" evidence="3">
    <location>
        <position position="319"/>
    </location>
</feature>
<gene>
    <name evidence="3" type="ORF">PACLA_8A081379</name>
</gene>
<name>A0A6S7HJY7_PARCT</name>
<comment type="caution">
    <text evidence="3">The sequence shown here is derived from an EMBL/GenBank/DDBJ whole genome shotgun (WGS) entry which is preliminary data.</text>
</comment>
<dbReference type="PANTHER" id="PTHR37984">
    <property type="entry name" value="PROTEIN CBG26694"/>
    <property type="match status" value="1"/>
</dbReference>
<dbReference type="Gene3D" id="3.30.420.10">
    <property type="entry name" value="Ribonuclease H-like superfamily/Ribonuclease H"/>
    <property type="match status" value="1"/>
</dbReference>
<dbReference type="SUPFAM" id="SSF53098">
    <property type="entry name" value="Ribonuclease H-like"/>
    <property type="match status" value="1"/>
</dbReference>
<keyword evidence="4" id="KW-1185">Reference proteome</keyword>
<evidence type="ECO:0000313" key="4">
    <source>
        <dbReference type="Proteomes" id="UP001152795"/>
    </source>
</evidence>
<protein>
    <submittedName>
        <fullName evidence="3">Retrovirus-related Pol poly from transposon</fullName>
    </submittedName>
</protein>
<dbReference type="InterPro" id="IPR012337">
    <property type="entry name" value="RNaseH-like_sf"/>
</dbReference>
<feature type="compositionally biased region" description="Polar residues" evidence="1">
    <location>
        <begin position="301"/>
        <end position="319"/>
    </location>
</feature>
<evidence type="ECO:0000259" key="2">
    <source>
        <dbReference type="PROSITE" id="PS50994"/>
    </source>
</evidence>
<dbReference type="OrthoDB" id="5976842at2759"/>
<dbReference type="InterPro" id="IPR036397">
    <property type="entry name" value="RNaseH_sf"/>
</dbReference>
<dbReference type="PANTHER" id="PTHR37984:SF7">
    <property type="entry name" value="INTEGRASE CATALYTIC DOMAIN-CONTAINING PROTEIN"/>
    <property type="match status" value="1"/>
</dbReference>
<dbReference type="GO" id="GO:0015074">
    <property type="term" value="P:DNA integration"/>
    <property type="evidence" value="ECO:0007669"/>
    <property type="project" value="InterPro"/>
</dbReference>
<dbReference type="Pfam" id="PF00665">
    <property type="entry name" value="rve"/>
    <property type="match status" value="1"/>
</dbReference>
<dbReference type="InterPro" id="IPR001584">
    <property type="entry name" value="Integrase_cat-core"/>
</dbReference>
<organism evidence="3 4">
    <name type="scientific">Paramuricea clavata</name>
    <name type="common">Red gorgonian</name>
    <name type="synonym">Violescent sea-whip</name>
    <dbReference type="NCBI Taxonomy" id="317549"/>
    <lineage>
        <taxon>Eukaryota</taxon>
        <taxon>Metazoa</taxon>
        <taxon>Cnidaria</taxon>
        <taxon>Anthozoa</taxon>
        <taxon>Octocorallia</taxon>
        <taxon>Malacalcyonacea</taxon>
        <taxon>Plexauridae</taxon>
        <taxon>Paramuricea</taxon>
    </lineage>
</organism>
<reference evidence="3" key="1">
    <citation type="submission" date="2020-04" db="EMBL/GenBank/DDBJ databases">
        <authorList>
            <person name="Alioto T."/>
            <person name="Alioto T."/>
            <person name="Gomez Garrido J."/>
        </authorList>
    </citation>
    <scope>NUCLEOTIDE SEQUENCE</scope>
    <source>
        <strain evidence="3">A484AB</strain>
    </source>
</reference>